<dbReference type="SUPFAM" id="SSF81383">
    <property type="entry name" value="F-box domain"/>
    <property type="match status" value="1"/>
</dbReference>
<reference evidence="1" key="1">
    <citation type="submission" date="2020-09" db="EMBL/GenBank/DDBJ databases">
        <authorList>
            <person name="Kikuchi T."/>
        </authorList>
    </citation>
    <scope>NUCLEOTIDE SEQUENCE</scope>
    <source>
        <strain evidence="1">SH1</strain>
    </source>
</reference>
<evidence type="ECO:0000313" key="2">
    <source>
        <dbReference type="Proteomes" id="UP000614601"/>
    </source>
</evidence>
<accession>A0A811LQY0</accession>
<dbReference type="AlphaFoldDB" id="A0A811LQY0"/>
<comment type="caution">
    <text evidence="1">The sequence shown here is derived from an EMBL/GenBank/DDBJ whole genome shotgun (WGS) entry which is preliminary data.</text>
</comment>
<dbReference type="EMBL" id="CAJFDH010000006">
    <property type="protein sequence ID" value="CAD5230729.1"/>
    <property type="molecule type" value="Genomic_DNA"/>
</dbReference>
<proteinExistence type="predicted"/>
<keyword evidence="2" id="KW-1185">Reference proteome</keyword>
<organism evidence="1 2">
    <name type="scientific">Bursaphelenchus okinawaensis</name>
    <dbReference type="NCBI Taxonomy" id="465554"/>
    <lineage>
        <taxon>Eukaryota</taxon>
        <taxon>Metazoa</taxon>
        <taxon>Ecdysozoa</taxon>
        <taxon>Nematoda</taxon>
        <taxon>Chromadorea</taxon>
        <taxon>Rhabditida</taxon>
        <taxon>Tylenchina</taxon>
        <taxon>Tylenchomorpha</taxon>
        <taxon>Aphelenchoidea</taxon>
        <taxon>Aphelenchoididae</taxon>
        <taxon>Bursaphelenchus</taxon>
    </lineage>
</organism>
<gene>
    <name evidence="1" type="ORF">BOKJ2_LOCUS14287</name>
</gene>
<dbReference type="InterPro" id="IPR036047">
    <property type="entry name" value="F-box-like_dom_sf"/>
</dbReference>
<dbReference type="Proteomes" id="UP000783686">
    <property type="component" value="Unassembled WGS sequence"/>
</dbReference>
<dbReference type="Proteomes" id="UP000614601">
    <property type="component" value="Unassembled WGS sequence"/>
</dbReference>
<evidence type="ECO:0000313" key="1">
    <source>
        <dbReference type="EMBL" id="CAD5230729.1"/>
    </source>
</evidence>
<evidence type="ECO:0008006" key="3">
    <source>
        <dbReference type="Google" id="ProtNLM"/>
    </source>
</evidence>
<protein>
    <recommendedName>
        <fullName evidence="3">F-box domain-containing protein</fullName>
    </recommendedName>
</protein>
<dbReference type="EMBL" id="CAJFCW020000006">
    <property type="protein sequence ID" value="CAG9127906.1"/>
    <property type="molecule type" value="Genomic_DNA"/>
</dbReference>
<sequence length="450" mass="53271">MQIFFDTLSPELWSIVIGHVKSMEDVCSLAMVSKYFYKQVDKDFKRLCYNHVVYRLKGETWAYAFLNFGARAYNSVCNNKNVYDDNALCCPFTGKIAIYLRRGYVLMTNIDFGLNEFTILDFTSYTTHIMFVSIVNKGEELLVRARYIVVVYNLHASKVTHVLTGERSLEFYMLQAGGIVDYYTKKEFRINAAISFFEIHYINRYDKVKYIVVRTTNDQLVVIDNVTDERQVICRWRDKMNVYVINENDSVVILGSRAHNQGCQVYCLRRRRFVFDQVNDDQWFLFNSTTLFKPADMTFLVYNKQISNWKEIRPNPALRLERRCECYLTVNFVPLPAYQIMESFQDDVAKRVFLRFRPDGVEVKTFNAEVEFIPEKHNNYQFIQKDNHHIAQLIKPQYTMNKEEMINVIAWFNQQYNLNPSVPLLDAETGAVKHRSDFFSEQIDLWVEYF</sequence>
<name>A0A811LQY0_9BILA</name>